<evidence type="ECO:0000256" key="2">
    <source>
        <dbReference type="RuleBase" id="RU102079"/>
    </source>
</evidence>
<dbReference type="EMBL" id="KZ362418">
    <property type="protein sequence ID" value="PIO58095.1"/>
    <property type="molecule type" value="Genomic_DNA"/>
</dbReference>
<dbReference type="Pfam" id="PF00337">
    <property type="entry name" value="Gal-bind_lectin"/>
    <property type="match status" value="1"/>
</dbReference>
<sequence>MLTGHFYDVATKNGALLRAIFALLNTNGRPVPYRSLLQEKIEPGQTLIVKGSTIDESQRFTINLHSKSADFSGNDVPLHISVRFDEGK</sequence>
<evidence type="ECO:0000256" key="1">
    <source>
        <dbReference type="ARBA" id="ARBA00022734"/>
    </source>
</evidence>
<dbReference type="PROSITE" id="PS51304">
    <property type="entry name" value="GALECTIN"/>
    <property type="match status" value="1"/>
</dbReference>
<organism evidence="4 5">
    <name type="scientific">Teladorsagia circumcincta</name>
    <name type="common">Brown stomach worm</name>
    <name type="synonym">Ostertagia circumcincta</name>
    <dbReference type="NCBI Taxonomy" id="45464"/>
    <lineage>
        <taxon>Eukaryota</taxon>
        <taxon>Metazoa</taxon>
        <taxon>Ecdysozoa</taxon>
        <taxon>Nematoda</taxon>
        <taxon>Chromadorea</taxon>
        <taxon>Rhabditida</taxon>
        <taxon>Rhabditina</taxon>
        <taxon>Rhabditomorpha</taxon>
        <taxon>Strongyloidea</taxon>
        <taxon>Trichostrongylidae</taxon>
        <taxon>Teladorsagia</taxon>
    </lineage>
</organism>
<evidence type="ECO:0000259" key="3">
    <source>
        <dbReference type="PROSITE" id="PS51304"/>
    </source>
</evidence>
<feature type="non-terminal residue" evidence="4">
    <location>
        <position position="88"/>
    </location>
</feature>
<dbReference type="Proteomes" id="UP000230423">
    <property type="component" value="Unassembled WGS sequence"/>
</dbReference>
<protein>
    <recommendedName>
        <fullName evidence="2">Galectin</fullName>
    </recommendedName>
</protein>
<dbReference type="SUPFAM" id="SSF49899">
    <property type="entry name" value="Concanavalin A-like lectins/glucanases"/>
    <property type="match status" value="1"/>
</dbReference>
<proteinExistence type="predicted"/>
<name>A0A2G9TJI7_TELCI</name>
<dbReference type="AlphaFoldDB" id="A0A2G9TJI7"/>
<gene>
    <name evidence="4" type="ORF">TELCIR_20475</name>
</gene>
<dbReference type="InterPro" id="IPR001079">
    <property type="entry name" value="Galectin_CRD"/>
</dbReference>
<feature type="domain" description="Galectin" evidence="3">
    <location>
        <begin position="33"/>
        <end position="88"/>
    </location>
</feature>
<reference evidence="4 5" key="1">
    <citation type="submission" date="2015-09" db="EMBL/GenBank/DDBJ databases">
        <title>Draft genome of the parasitic nematode Teladorsagia circumcincta isolate WARC Sus (inbred).</title>
        <authorList>
            <person name="Mitreva M."/>
        </authorList>
    </citation>
    <scope>NUCLEOTIDE SEQUENCE [LARGE SCALE GENOMIC DNA]</scope>
    <source>
        <strain evidence="4 5">S</strain>
    </source>
</reference>
<evidence type="ECO:0000313" key="4">
    <source>
        <dbReference type="EMBL" id="PIO58095.1"/>
    </source>
</evidence>
<keyword evidence="1 2" id="KW-0430">Lectin</keyword>
<dbReference type="InterPro" id="IPR013320">
    <property type="entry name" value="ConA-like_dom_sf"/>
</dbReference>
<accession>A0A2G9TJI7</accession>
<evidence type="ECO:0000313" key="5">
    <source>
        <dbReference type="Proteomes" id="UP000230423"/>
    </source>
</evidence>
<keyword evidence="5" id="KW-1185">Reference proteome</keyword>
<dbReference type="OrthoDB" id="6251307at2759"/>
<dbReference type="GO" id="GO:0030246">
    <property type="term" value="F:carbohydrate binding"/>
    <property type="evidence" value="ECO:0007669"/>
    <property type="project" value="UniProtKB-UniRule"/>
</dbReference>
<dbReference type="Gene3D" id="2.60.120.200">
    <property type="match status" value="1"/>
</dbReference>